<accession>A0A315Z6C4</accession>
<keyword evidence="2 5" id="KW-0812">Transmembrane</keyword>
<keyword evidence="3 5" id="KW-1133">Transmembrane helix</keyword>
<dbReference type="RefSeq" id="WP_109621434.1">
    <property type="nucleotide sequence ID" value="NZ_QGDO01000006.1"/>
</dbReference>
<dbReference type="EMBL" id="QGDO01000006">
    <property type="protein sequence ID" value="PWJ39417.1"/>
    <property type="molecule type" value="Genomic_DNA"/>
</dbReference>
<sequence length="301" mass="34083">MNVRKLYTLLVAGLMVFLLVILGNIISVGERLDQIHSGLAYFFYFLLFFLLNVGVLYPLYRILKSSTLDLSILYEDDGQVRSKEIRQLAEKFKNESDLNEDQKQVLQETVRVEQITTTKNLLKQYVDERFTQMDEAIFAKAQLVFVATAVSQSGRIDALTSLVFNIQLVTQLIKILGFRPTYYQLAKLYLNVFLTALLVESIDDLFDAENGILAGTLSPLLKGIPFIKEIANSTLDGAFSAFLTLRIGYITKTYLKGEDKMFSRKGIRKSARLFAKQSISSVVKKAVLNLKFNSNKKVKVS</sequence>
<evidence type="ECO:0000256" key="5">
    <source>
        <dbReference type="SAM" id="Phobius"/>
    </source>
</evidence>
<name>A0A315Z6C4_SEDFL</name>
<organism evidence="6 7">
    <name type="scientific">Sediminitomix flava</name>
    <dbReference type="NCBI Taxonomy" id="379075"/>
    <lineage>
        <taxon>Bacteria</taxon>
        <taxon>Pseudomonadati</taxon>
        <taxon>Bacteroidota</taxon>
        <taxon>Cytophagia</taxon>
        <taxon>Cytophagales</taxon>
        <taxon>Flammeovirgaceae</taxon>
        <taxon>Sediminitomix</taxon>
    </lineage>
</organism>
<dbReference type="InterPro" id="IPR021147">
    <property type="entry name" value="DUF697"/>
</dbReference>
<dbReference type="Proteomes" id="UP000245535">
    <property type="component" value="Unassembled WGS sequence"/>
</dbReference>
<evidence type="ECO:0000313" key="6">
    <source>
        <dbReference type="EMBL" id="PWJ39417.1"/>
    </source>
</evidence>
<dbReference type="OrthoDB" id="384184at2"/>
<comment type="caution">
    <text evidence="6">The sequence shown here is derived from an EMBL/GenBank/DDBJ whole genome shotgun (WGS) entry which is preliminary data.</text>
</comment>
<reference evidence="6 7" key="1">
    <citation type="submission" date="2018-03" db="EMBL/GenBank/DDBJ databases">
        <title>Genomic Encyclopedia of Archaeal and Bacterial Type Strains, Phase II (KMG-II): from individual species to whole genera.</title>
        <authorList>
            <person name="Goeker M."/>
        </authorList>
    </citation>
    <scope>NUCLEOTIDE SEQUENCE [LARGE SCALE GENOMIC DNA]</scope>
    <source>
        <strain evidence="6 7">DSM 28229</strain>
    </source>
</reference>
<dbReference type="GO" id="GO:0016020">
    <property type="term" value="C:membrane"/>
    <property type="evidence" value="ECO:0007669"/>
    <property type="project" value="UniProtKB-SubCell"/>
</dbReference>
<evidence type="ECO:0000256" key="2">
    <source>
        <dbReference type="ARBA" id="ARBA00022692"/>
    </source>
</evidence>
<evidence type="ECO:0000256" key="1">
    <source>
        <dbReference type="ARBA" id="ARBA00004141"/>
    </source>
</evidence>
<comment type="subcellular location">
    <subcellularLocation>
        <location evidence="1">Membrane</location>
        <topology evidence="1">Multi-pass membrane protein</topology>
    </subcellularLocation>
</comment>
<proteinExistence type="predicted"/>
<evidence type="ECO:0000256" key="4">
    <source>
        <dbReference type="ARBA" id="ARBA00023136"/>
    </source>
</evidence>
<keyword evidence="7" id="KW-1185">Reference proteome</keyword>
<dbReference type="Pfam" id="PF05128">
    <property type="entry name" value="DUF697"/>
    <property type="match status" value="1"/>
</dbReference>
<evidence type="ECO:0000256" key="3">
    <source>
        <dbReference type="ARBA" id="ARBA00022989"/>
    </source>
</evidence>
<evidence type="ECO:0000313" key="7">
    <source>
        <dbReference type="Proteomes" id="UP000245535"/>
    </source>
</evidence>
<dbReference type="AlphaFoldDB" id="A0A315Z6C4"/>
<feature type="transmembrane region" description="Helical" evidence="5">
    <location>
        <begin position="38"/>
        <end position="60"/>
    </location>
</feature>
<protein>
    <submittedName>
        <fullName evidence="6">Uncharacterized protein DUF697</fullName>
    </submittedName>
</protein>
<feature type="transmembrane region" description="Helical" evidence="5">
    <location>
        <begin position="6"/>
        <end position="26"/>
    </location>
</feature>
<gene>
    <name evidence="6" type="ORF">BC781_106318</name>
</gene>
<keyword evidence="4 5" id="KW-0472">Membrane</keyword>